<sequence length="590" mass="62745">MQEPSDSMRDAAREENGRSNATDSAVADDPASNSDSDTMAASTVIAEVLPGVAVVSGEVPDELKLDLIDLELVSAADRQQISTVLASIANTATVAGNLSNASAGVQGLYRLSDSTLGLLKAGGRLAAKDGANLGTVISSGGLAQARFIPVTRGSAALTAAAVAPALAMIALQVQLSEITGLVRTNIALTSQVLTTIRREQWAELTGLVATVDHAVDKAREVGSVPGTLWDAVVGREADLRKQLELYRLNVGNHAQQIHRLDTRGRRGYLETNADAIVFDAHALLSSVKAWTGYQALHAARARAAAPEDAGEARLVDAIARDTGERLGSALTETTSLVDSLTRELRIIAELPGRDARSQSLTRKRRESKEVRQTSARLLKAIEPLADALHPPAPPLKAPDVVCAPESLDLEPHLRILRWFLEDDETLRVLGFPDQLDALGPLSAIFSVAKERLAAVIDKAAAKTLVAVTDRRIITAKTSAFLEQGEIGQDIPIDRVRYVRAATTQDGSGRIAIDLITRDENIRWLFHADIDNTQVDALTAVLAESMSIPDIERDELARRRHASIEADGTGGSTGPRPTGPTEPEAATGDAE</sequence>
<proteinExistence type="predicted"/>
<dbReference type="Proteomes" id="UP001501509">
    <property type="component" value="Unassembled WGS sequence"/>
</dbReference>
<organism evidence="2 3">
    <name type="scientific">Actinomadura fulvescens</name>
    <dbReference type="NCBI Taxonomy" id="46160"/>
    <lineage>
        <taxon>Bacteria</taxon>
        <taxon>Bacillati</taxon>
        <taxon>Actinomycetota</taxon>
        <taxon>Actinomycetes</taxon>
        <taxon>Streptosporangiales</taxon>
        <taxon>Thermomonosporaceae</taxon>
        <taxon>Actinomadura</taxon>
    </lineage>
</organism>
<feature type="compositionally biased region" description="Low complexity" evidence="1">
    <location>
        <begin position="573"/>
        <end position="590"/>
    </location>
</feature>
<evidence type="ECO:0000313" key="3">
    <source>
        <dbReference type="Proteomes" id="UP001501509"/>
    </source>
</evidence>
<protein>
    <submittedName>
        <fullName evidence="2">Uncharacterized protein</fullName>
    </submittedName>
</protein>
<gene>
    <name evidence="2" type="ORF">GCM10010411_64570</name>
</gene>
<reference evidence="3" key="1">
    <citation type="journal article" date="2019" name="Int. J. Syst. Evol. Microbiol.">
        <title>The Global Catalogue of Microorganisms (GCM) 10K type strain sequencing project: providing services to taxonomists for standard genome sequencing and annotation.</title>
        <authorList>
            <consortium name="The Broad Institute Genomics Platform"/>
            <consortium name="The Broad Institute Genome Sequencing Center for Infectious Disease"/>
            <person name="Wu L."/>
            <person name="Ma J."/>
        </authorList>
    </citation>
    <scope>NUCLEOTIDE SEQUENCE [LARGE SCALE GENOMIC DNA]</scope>
    <source>
        <strain evidence="3">JCM 6833</strain>
    </source>
</reference>
<keyword evidence="3" id="KW-1185">Reference proteome</keyword>
<evidence type="ECO:0000313" key="2">
    <source>
        <dbReference type="EMBL" id="GAA2619895.1"/>
    </source>
</evidence>
<feature type="region of interest" description="Disordered" evidence="1">
    <location>
        <begin position="1"/>
        <end position="38"/>
    </location>
</feature>
<feature type="region of interest" description="Disordered" evidence="1">
    <location>
        <begin position="552"/>
        <end position="590"/>
    </location>
</feature>
<feature type="compositionally biased region" description="Basic and acidic residues" evidence="1">
    <location>
        <begin position="1"/>
        <end position="17"/>
    </location>
</feature>
<accession>A0ABP6CLG8</accession>
<comment type="caution">
    <text evidence="2">The sequence shown here is derived from an EMBL/GenBank/DDBJ whole genome shotgun (WGS) entry which is preliminary data.</text>
</comment>
<dbReference type="EMBL" id="BAAATD010000010">
    <property type="protein sequence ID" value="GAA2619895.1"/>
    <property type="molecule type" value="Genomic_DNA"/>
</dbReference>
<dbReference type="RefSeq" id="WP_344546258.1">
    <property type="nucleotide sequence ID" value="NZ_BAAATD010000010.1"/>
</dbReference>
<evidence type="ECO:0000256" key="1">
    <source>
        <dbReference type="SAM" id="MobiDB-lite"/>
    </source>
</evidence>
<name>A0ABP6CLG8_9ACTN</name>